<dbReference type="EMBL" id="JRFJ01000002">
    <property type="protein sequence ID" value="KHJ54580.1"/>
    <property type="molecule type" value="Genomic_DNA"/>
</dbReference>
<comment type="cofactor">
    <cofactor evidence="5">
        <name>Fe(2+)</name>
        <dbReference type="ChEBI" id="CHEBI:29033"/>
    </cofactor>
    <text evidence="5">Binds 1 Fe(2+) ion per subunit.</text>
</comment>
<dbReference type="PROSITE" id="PS51471">
    <property type="entry name" value="FE2OG_OXY"/>
    <property type="match status" value="1"/>
</dbReference>
<dbReference type="InterPro" id="IPR005123">
    <property type="entry name" value="Oxoglu/Fe-dep_dioxygenase_dom"/>
</dbReference>
<proteinExistence type="predicted"/>
<gene>
    <name evidence="7" type="ORF">LA66_08240</name>
</gene>
<feature type="binding site" evidence="5">
    <location>
        <position position="134"/>
    </location>
    <ligand>
        <name>Fe cation</name>
        <dbReference type="ChEBI" id="CHEBI:24875"/>
        <note>catalytic</note>
    </ligand>
</feature>
<comment type="caution">
    <text evidence="7">The sequence shown here is derived from an EMBL/GenBank/DDBJ whole genome shotgun (WGS) entry which is preliminary data.</text>
</comment>
<dbReference type="GO" id="GO:0035516">
    <property type="term" value="F:broad specificity oxidative DNA demethylase activity"/>
    <property type="evidence" value="ECO:0007669"/>
    <property type="project" value="TreeGrafter"/>
</dbReference>
<dbReference type="AlphaFoldDB" id="A0A0B1Q6V9"/>
<feature type="binding site" evidence="5">
    <location>
        <position position="136"/>
    </location>
    <ligand>
        <name>Fe cation</name>
        <dbReference type="ChEBI" id="CHEBI:24875"/>
        <note>catalytic</note>
    </ligand>
</feature>
<dbReference type="GO" id="GO:0035515">
    <property type="term" value="F:oxidative RNA demethylase activity"/>
    <property type="evidence" value="ECO:0007669"/>
    <property type="project" value="TreeGrafter"/>
</dbReference>
<dbReference type="Proteomes" id="UP000030826">
    <property type="component" value="Unassembled WGS sequence"/>
</dbReference>
<evidence type="ECO:0000256" key="4">
    <source>
        <dbReference type="ARBA" id="ARBA00023004"/>
    </source>
</evidence>
<sequence length="216" mass="23341">MTDLFGGQEPRQSTREKMAEGAVLLRGFALDSEADLLVAIGAIVAVSPFRKMVTPGGFLMSVAMTNCGRAGWVTDRTGYRYDTTDPETGKPWPPISESFMALAVSAAAEAGYPAFYPDACLINRYDPGARLSLHQDKNERDFCNPIVSVSLGLPATFQFGGSQRGDPVAKYGLHHGDVAVWGGPSRLFYHGVLTLKDGEHPSVGRMRLNLTFRGAL</sequence>
<protein>
    <submittedName>
        <fullName evidence="7">Alpha-ketoglutarate-dependent dioxygenase</fullName>
    </submittedName>
</protein>
<organism evidence="7 8">
    <name type="scientific">Aureimonas altamirensis</name>
    <dbReference type="NCBI Taxonomy" id="370622"/>
    <lineage>
        <taxon>Bacteria</taxon>
        <taxon>Pseudomonadati</taxon>
        <taxon>Pseudomonadota</taxon>
        <taxon>Alphaproteobacteria</taxon>
        <taxon>Hyphomicrobiales</taxon>
        <taxon>Aurantimonadaceae</taxon>
        <taxon>Aureimonas</taxon>
    </lineage>
</organism>
<keyword evidence="2 7" id="KW-0223">Dioxygenase</keyword>
<evidence type="ECO:0000256" key="3">
    <source>
        <dbReference type="ARBA" id="ARBA00023002"/>
    </source>
</evidence>
<evidence type="ECO:0000313" key="7">
    <source>
        <dbReference type="EMBL" id="KHJ54580.1"/>
    </source>
</evidence>
<dbReference type="InterPro" id="IPR004574">
    <property type="entry name" value="Alkb"/>
</dbReference>
<dbReference type="NCBIfam" id="NF011930">
    <property type="entry name" value="PRK15401.1"/>
    <property type="match status" value="1"/>
</dbReference>
<dbReference type="SUPFAM" id="SSF51197">
    <property type="entry name" value="Clavaminate synthase-like"/>
    <property type="match status" value="1"/>
</dbReference>
<evidence type="ECO:0000259" key="6">
    <source>
        <dbReference type="PROSITE" id="PS51471"/>
    </source>
</evidence>
<accession>A0A0B1Q6V9</accession>
<reference evidence="7 8" key="1">
    <citation type="submission" date="2014-09" db="EMBL/GenBank/DDBJ databases">
        <title>Isolation and characterization of Aurantimonas altamirensis ON-56566 from clinical sample following a dog bite.</title>
        <authorList>
            <person name="Eshaghi A."/>
            <person name="Li A."/>
            <person name="Shahinas D."/>
            <person name="Bahn P."/>
            <person name="Kus J.V."/>
            <person name="Patel S.N."/>
        </authorList>
    </citation>
    <scope>NUCLEOTIDE SEQUENCE [LARGE SCALE GENOMIC DNA]</scope>
    <source>
        <strain evidence="7 8">ON-56566</strain>
    </source>
</reference>
<dbReference type="PANTHER" id="PTHR16557:SF2">
    <property type="entry name" value="NUCLEIC ACID DIOXYGENASE ALKBH1"/>
    <property type="match status" value="1"/>
</dbReference>
<dbReference type="STRING" id="370622.LA66_08240"/>
<evidence type="ECO:0000256" key="2">
    <source>
        <dbReference type="ARBA" id="ARBA00022964"/>
    </source>
</evidence>
<dbReference type="GO" id="GO:0005737">
    <property type="term" value="C:cytoplasm"/>
    <property type="evidence" value="ECO:0007669"/>
    <property type="project" value="TreeGrafter"/>
</dbReference>
<evidence type="ECO:0000313" key="8">
    <source>
        <dbReference type="Proteomes" id="UP000030826"/>
    </source>
</evidence>
<name>A0A0B1Q6V9_9HYPH</name>
<keyword evidence="1 5" id="KW-0479">Metal-binding</keyword>
<dbReference type="InterPro" id="IPR037151">
    <property type="entry name" value="AlkB-like_sf"/>
</dbReference>
<dbReference type="GO" id="GO:0008198">
    <property type="term" value="F:ferrous iron binding"/>
    <property type="evidence" value="ECO:0007669"/>
    <property type="project" value="TreeGrafter"/>
</dbReference>
<dbReference type="Gene3D" id="2.60.120.590">
    <property type="entry name" value="Alpha-ketoglutarate-dependent dioxygenase AlkB-like"/>
    <property type="match status" value="1"/>
</dbReference>
<keyword evidence="4 5" id="KW-0408">Iron</keyword>
<keyword evidence="3" id="KW-0560">Oxidoreductase</keyword>
<dbReference type="RefSeq" id="WP_039192638.1">
    <property type="nucleotide sequence ID" value="NZ_JRFJ01000002.1"/>
</dbReference>
<dbReference type="Pfam" id="PF13532">
    <property type="entry name" value="2OG-FeII_Oxy_2"/>
    <property type="match status" value="1"/>
</dbReference>
<dbReference type="InterPro" id="IPR027450">
    <property type="entry name" value="AlkB-like"/>
</dbReference>
<dbReference type="PANTHER" id="PTHR16557">
    <property type="entry name" value="ALKYLATED DNA REPAIR PROTEIN ALKB-RELATED"/>
    <property type="match status" value="1"/>
</dbReference>
<evidence type="ECO:0000256" key="1">
    <source>
        <dbReference type="ARBA" id="ARBA00022723"/>
    </source>
</evidence>
<dbReference type="GO" id="GO:0035513">
    <property type="term" value="P:oxidative RNA demethylation"/>
    <property type="evidence" value="ECO:0007669"/>
    <property type="project" value="TreeGrafter"/>
</dbReference>
<evidence type="ECO:0000256" key="5">
    <source>
        <dbReference type="PIRSR" id="PIRSR604574-2"/>
    </source>
</evidence>
<feature type="binding site" evidence="5">
    <location>
        <position position="190"/>
    </location>
    <ligand>
        <name>Fe cation</name>
        <dbReference type="ChEBI" id="CHEBI:24875"/>
        <note>catalytic</note>
    </ligand>
</feature>
<feature type="domain" description="Fe2OG dioxygenase" evidence="6">
    <location>
        <begin position="116"/>
        <end position="216"/>
    </location>
</feature>